<accession>A0ABT2F1I0</accession>
<evidence type="ECO:0000313" key="2">
    <source>
        <dbReference type="Proteomes" id="UP001205609"/>
    </source>
</evidence>
<evidence type="ECO:0000313" key="1">
    <source>
        <dbReference type="EMBL" id="MCS4486224.1"/>
    </source>
</evidence>
<gene>
    <name evidence="1" type="ORF">NXS11_04875</name>
</gene>
<comment type="caution">
    <text evidence="1">The sequence shown here is derived from an EMBL/GenBank/DDBJ whole genome shotgun (WGS) entry which is preliminary data.</text>
</comment>
<sequence length="73" mass="8806">MIRVVYVLLNEYLIDNHNEFDKSIILFPFAGGEFNIYKNWTPSFKEFNVLRILYPGRESGFGERSLNKYRYVY</sequence>
<protein>
    <submittedName>
        <fullName evidence="1">Uncharacterized protein</fullName>
    </submittedName>
</protein>
<proteinExistence type="predicted"/>
<keyword evidence="2" id="KW-1185">Reference proteome</keyword>
<dbReference type="EMBL" id="JANUXY010000004">
    <property type="protein sequence ID" value="MCS4486224.1"/>
    <property type="molecule type" value="Genomic_DNA"/>
</dbReference>
<dbReference type="Proteomes" id="UP001205609">
    <property type="component" value="Unassembled WGS sequence"/>
</dbReference>
<reference evidence="1 2" key="1">
    <citation type="journal article" date="2023" name="Int. J. Syst. Evol. Microbiol.">
        <title>Streptococcus sciuri sp. nov., Staphylococcus marylandisciuri sp. nov. and Staphylococcus americanisciuri sp. nov., isolated from faeces of eastern grey squirrel (Sciurus carolinensis).</title>
        <authorList>
            <person name="Volokhov D.V."/>
            <person name="Zagorodnyaya T.A."/>
            <person name="Furtak V.A."/>
            <person name="Nattanmai G."/>
            <person name="Randall L."/>
            <person name="Jose S."/>
            <person name="Gao Y."/>
            <person name="Eisenberg T."/>
            <person name="Delmonte P."/>
            <person name="Blom J."/>
            <person name="Mitchell K.K."/>
        </authorList>
    </citation>
    <scope>NUCLEOTIDE SEQUENCE [LARGE SCALE GENOMIC DNA]</scope>
    <source>
        <strain evidence="1 2">GRT3</strain>
    </source>
</reference>
<name>A0ABT2F1I0_9STAP</name>
<organism evidence="1 2">
    <name type="scientific">Staphylococcus americanisciuri</name>
    <dbReference type="NCBI Taxonomy" id="2973940"/>
    <lineage>
        <taxon>Bacteria</taxon>
        <taxon>Bacillati</taxon>
        <taxon>Bacillota</taxon>
        <taxon>Bacilli</taxon>
        <taxon>Bacillales</taxon>
        <taxon>Staphylococcaceae</taxon>
        <taxon>Staphylococcus</taxon>
    </lineage>
</organism>
<dbReference type="RefSeq" id="WP_259199445.1">
    <property type="nucleotide sequence ID" value="NZ_JANUXY010000004.1"/>
</dbReference>